<dbReference type="SUPFAM" id="SSF55785">
    <property type="entry name" value="PYP-like sensor domain (PAS domain)"/>
    <property type="match status" value="6"/>
</dbReference>
<dbReference type="InterPro" id="IPR036097">
    <property type="entry name" value="HisK_dim/P_sf"/>
</dbReference>
<dbReference type="GO" id="GO:0000155">
    <property type="term" value="F:phosphorelay sensor kinase activity"/>
    <property type="evidence" value="ECO:0007669"/>
    <property type="project" value="InterPro"/>
</dbReference>
<dbReference type="Pfam" id="PF08447">
    <property type="entry name" value="PAS_3"/>
    <property type="match status" value="4"/>
</dbReference>
<dbReference type="Pfam" id="PF13188">
    <property type="entry name" value="PAS_8"/>
    <property type="match status" value="1"/>
</dbReference>
<keyword evidence="7" id="KW-0418">Kinase</keyword>
<dbReference type="PANTHER" id="PTHR43047:SF72">
    <property type="entry name" value="OSMOSENSING HISTIDINE PROTEIN KINASE SLN1"/>
    <property type="match status" value="1"/>
</dbReference>
<dbReference type="InterPro" id="IPR001610">
    <property type="entry name" value="PAC"/>
</dbReference>
<organism evidence="15 16">
    <name type="scientific">Eubacterium barkeri</name>
    <name type="common">Clostridium barkeri</name>
    <dbReference type="NCBI Taxonomy" id="1528"/>
    <lineage>
        <taxon>Bacteria</taxon>
        <taxon>Bacillati</taxon>
        <taxon>Bacillota</taxon>
        <taxon>Clostridia</taxon>
        <taxon>Eubacteriales</taxon>
        <taxon>Eubacteriaceae</taxon>
        <taxon>Eubacterium</taxon>
    </lineage>
</organism>
<dbReference type="Pfam" id="PF02518">
    <property type="entry name" value="HATPase_c"/>
    <property type="match status" value="1"/>
</dbReference>
<dbReference type="PROSITE" id="PS50112">
    <property type="entry name" value="PAS"/>
    <property type="match status" value="1"/>
</dbReference>
<evidence type="ECO:0000256" key="10">
    <source>
        <dbReference type="PROSITE-ProRule" id="PRU00169"/>
    </source>
</evidence>
<dbReference type="Proteomes" id="UP000199652">
    <property type="component" value="Unassembled WGS sequence"/>
</dbReference>
<keyword evidence="5 10" id="KW-0597">Phosphoprotein</keyword>
<dbReference type="InterPro" id="IPR036890">
    <property type="entry name" value="HATPase_C_sf"/>
</dbReference>
<proteinExistence type="predicted"/>
<evidence type="ECO:0000259" key="12">
    <source>
        <dbReference type="PROSITE" id="PS50110"/>
    </source>
</evidence>
<evidence type="ECO:0000256" key="6">
    <source>
        <dbReference type="ARBA" id="ARBA00022679"/>
    </source>
</evidence>
<dbReference type="PROSITE" id="PS50110">
    <property type="entry name" value="RESPONSE_REGULATORY"/>
    <property type="match status" value="1"/>
</dbReference>
<dbReference type="SUPFAM" id="SSF52172">
    <property type="entry name" value="CheY-like"/>
    <property type="match status" value="1"/>
</dbReference>
<dbReference type="PROSITE" id="PS50113">
    <property type="entry name" value="PAC"/>
    <property type="match status" value="2"/>
</dbReference>
<dbReference type="FunFam" id="3.30.565.10:FF:000006">
    <property type="entry name" value="Sensor histidine kinase WalK"/>
    <property type="match status" value="1"/>
</dbReference>
<dbReference type="OrthoDB" id="9790669at2"/>
<dbReference type="InterPro" id="IPR003661">
    <property type="entry name" value="HisK_dim/P_dom"/>
</dbReference>
<keyword evidence="16" id="KW-1185">Reference proteome</keyword>
<dbReference type="CDD" id="cd00130">
    <property type="entry name" value="PAS"/>
    <property type="match status" value="4"/>
</dbReference>
<feature type="domain" description="PAC" evidence="14">
    <location>
        <begin position="220"/>
        <end position="271"/>
    </location>
</feature>
<feature type="domain" description="PAC" evidence="14">
    <location>
        <begin position="581"/>
        <end position="632"/>
    </location>
</feature>
<dbReference type="SMART" id="SM00091">
    <property type="entry name" value="PAS"/>
    <property type="match status" value="5"/>
</dbReference>
<dbReference type="Pfam" id="PF00072">
    <property type="entry name" value="Response_reg"/>
    <property type="match status" value="1"/>
</dbReference>
<dbReference type="Gene3D" id="3.30.565.10">
    <property type="entry name" value="Histidine kinase-like ATPase, C-terminal domain"/>
    <property type="match status" value="1"/>
</dbReference>
<dbReference type="PRINTS" id="PR00344">
    <property type="entry name" value="BCTRLSENSOR"/>
</dbReference>
<evidence type="ECO:0000259" key="13">
    <source>
        <dbReference type="PROSITE" id="PS50112"/>
    </source>
</evidence>
<dbReference type="InterPro" id="IPR013655">
    <property type="entry name" value="PAS_fold_3"/>
</dbReference>
<name>A0A1H3AM19_EUBBA</name>
<comment type="subcellular location">
    <subcellularLocation>
        <location evidence="2">Membrane</location>
    </subcellularLocation>
</comment>
<feature type="domain" description="Response regulatory" evidence="12">
    <location>
        <begin position="1416"/>
        <end position="1537"/>
    </location>
</feature>
<dbReference type="InterPro" id="IPR001789">
    <property type="entry name" value="Sig_transdc_resp-reg_receiver"/>
</dbReference>
<feature type="modified residue" description="4-aspartylphosphate" evidence="10">
    <location>
        <position position="1468"/>
    </location>
</feature>
<keyword evidence="6" id="KW-0808">Transferase</keyword>
<gene>
    <name evidence="15" type="ORF">SAMN04488579_101100</name>
</gene>
<dbReference type="GO" id="GO:0009927">
    <property type="term" value="F:histidine phosphotransfer kinase activity"/>
    <property type="evidence" value="ECO:0007669"/>
    <property type="project" value="TreeGrafter"/>
</dbReference>
<dbReference type="SMART" id="SM00448">
    <property type="entry name" value="REC"/>
    <property type="match status" value="1"/>
</dbReference>
<evidence type="ECO:0000313" key="15">
    <source>
        <dbReference type="EMBL" id="SDX30726.1"/>
    </source>
</evidence>
<dbReference type="CDD" id="cd17546">
    <property type="entry name" value="REC_hyHK_CKI1_RcsC-like"/>
    <property type="match status" value="1"/>
</dbReference>
<comment type="catalytic activity">
    <reaction evidence="1">
        <text>ATP + protein L-histidine = ADP + protein N-phospho-L-histidine.</text>
        <dbReference type="EC" id="2.7.13.3"/>
    </reaction>
</comment>
<dbReference type="SUPFAM" id="SSF47384">
    <property type="entry name" value="Homodimeric domain of signal transducing histidine kinase"/>
    <property type="match status" value="1"/>
</dbReference>
<dbReference type="SUPFAM" id="SSF55874">
    <property type="entry name" value="ATPase domain of HSP90 chaperone/DNA topoisomerase II/histidine kinase"/>
    <property type="match status" value="1"/>
</dbReference>
<dbReference type="Gene3D" id="1.10.287.130">
    <property type="match status" value="1"/>
</dbReference>
<dbReference type="Gene3D" id="3.40.50.2300">
    <property type="match status" value="1"/>
</dbReference>
<dbReference type="InterPro" id="IPR005467">
    <property type="entry name" value="His_kinase_dom"/>
</dbReference>
<keyword evidence="8" id="KW-0902">Two-component regulatory system</keyword>
<dbReference type="CDD" id="cd00082">
    <property type="entry name" value="HisKA"/>
    <property type="match status" value="1"/>
</dbReference>
<feature type="domain" description="PAS" evidence="13">
    <location>
        <begin position="626"/>
        <end position="702"/>
    </location>
</feature>
<evidence type="ECO:0000256" key="9">
    <source>
        <dbReference type="ARBA" id="ARBA00024867"/>
    </source>
</evidence>
<evidence type="ECO:0000256" key="1">
    <source>
        <dbReference type="ARBA" id="ARBA00000085"/>
    </source>
</evidence>
<evidence type="ECO:0000256" key="4">
    <source>
        <dbReference type="ARBA" id="ARBA00018672"/>
    </source>
</evidence>
<accession>A0A1H3AM19</accession>
<evidence type="ECO:0000259" key="11">
    <source>
        <dbReference type="PROSITE" id="PS50109"/>
    </source>
</evidence>
<dbReference type="SMART" id="SM00387">
    <property type="entry name" value="HATPase_c"/>
    <property type="match status" value="1"/>
</dbReference>
<protein>
    <recommendedName>
        <fullName evidence="4">Stage 0 sporulation protein A homolog</fullName>
        <ecNumber evidence="3">2.7.13.3</ecNumber>
    </recommendedName>
</protein>
<dbReference type="InterPro" id="IPR000700">
    <property type="entry name" value="PAS-assoc_C"/>
</dbReference>
<dbReference type="STRING" id="1528.SAMN04488579_101100"/>
<dbReference type="SMART" id="SM00388">
    <property type="entry name" value="HisKA"/>
    <property type="match status" value="1"/>
</dbReference>
<dbReference type="PROSITE" id="PS50109">
    <property type="entry name" value="HIS_KIN"/>
    <property type="match status" value="1"/>
</dbReference>
<evidence type="ECO:0000256" key="7">
    <source>
        <dbReference type="ARBA" id="ARBA00022777"/>
    </source>
</evidence>
<evidence type="ECO:0000256" key="5">
    <source>
        <dbReference type="ARBA" id="ARBA00022553"/>
    </source>
</evidence>
<dbReference type="SMART" id="SM00086">
    <property type="entry name" value="PAC"/>
    <property type="match status" value="4"/>
</dbReference>
<dbReference type="Gene3D" id="3.30.450.20">
    <property type="entry name" value="PAS domain"/>
    <property type="match status" value="6"/>
</dbReference>
<dbReference type="EMBL" id="FNOU01000001">
    <property type="protein sequence ID" value="SDX30726.1"/>
    <property type="molecule type" value="Genomic_DNA"/>
</dbReference>
<dbReference type="InterPro" id="IPR035965">
    <property type="entry name" value="PAS-like_dom_sf"/>
</dbReference>
<dbReference type="NCBIfam" id="TIGR00229">
    <property type="entry name" value="sensory_box"/>
    <property type="match status" value="1"/>
</dbReference>
<evidence type="ECO:0000313" key="16">
    <source>
        <dbReference type="Proteomes" id="UP000199652"/>
    </source>
</evidence>
<evidence type="ECO:0000256" key="2">
    <source>
        <dbReference type="ARBA" id="ARBA00004370"/>
    </source>
</evidence>
<sequence length="1547" mass="174571">MGNTLSLFKKFCSLDFVERNCQQALLLLTPDIQWFGTSDYDDVHSIEEAKCYLLSEIKALPTPYKMSIVQENYTPTSESTGVAFLRMVLENEGVQLFVRATAASRMEDGQEKLCTIHFSVADSMQQEDEYYPIAKHNEAIAQTKRELVMSTMPGGLMGVYLKKDFPFYFINQRMLDYLDYADESEFVTAINGMIINAIHPDERAAVSKSAKKQLSQGDRYTVDYRMKKKDGSYIWVHDVGQKTVDEGGQDVIVSACYDITPEHEKQAQLDNLMNAMPGGVALYQMVGEDLRVLYHSKGVGALSGRTPTEYEALVQDNVKNSICPEDVESVFAALHKAANTDEVISLDYRIPHMEGEYIWITGSFRRTGTENGHPIIHAVFTEMPQQRELINSLTENSSTGIIVSDNTTHELLYINPAVCKMLEIKDTGYTGKLCYEHLLGYGEPCSFCKRSELAKGVDKKNVSYLPHIDKYLMARGKLIQWAGREARVEYLTDITTEKKVQEQLNDLVQNIFCGVIVSKASVDDGTYEIQYMNEGFCRLFEDTEENLRLRYKSDLTVGVHPDDLETICRMTQELLDGKNHTAGTLRFILSNGKAKWVQLDINAVRLTDGTATTYATYSDVTMQMQQEQQLRDMIHNVPGGICLYRWNGVKLIPVVVSEQFSEMLGIDVKSHLDSIDGMNFEMVHPEDITRARQIVEEAVKKVGKTEYTCRLFNAKTKVYQWIYIQGNTICQPDGSSFIYVHYTDITQERLTAQKLRASERALDAATEHADLWYWSYDPSSSQAYFNPKCTRDFDLPVLLENYPQSWIDMGFILPDYETAYCDAVTQAQERHAHVVFEAQVLFKDGSIHWAEFRFTNLPDEDEKNCIVVCTACVVDEQKALQAKYEIEKQKASLGEKDLLIHAAFNLNTGETLEYEYSEVLKGTVSKYSTMSESIAVVAQSIVNQADREQFIQLNEVDYLNAQLQQGNIDFAIEYRRKMPSGQIIWVRDILHLVREPNTGNVILFEYCYDIHQQKMAEEVLHSSTTYDYESISSVNFNCGKILYFGEGRSTDHEGLLDYEKIRQAYAKDVVISEERETFLLHTNPQRVISSVAQNGSYEFLTKTVQKDGTVGTVKSRFVPYDMENNIYILTRINVTAILKEESEKNRKLREALAVAKQANSAKSDFLSAMSHDIRTPMNAIVGMCELALEDEHDQEQVHESLETIQSSSQLLLSLINSILDMSRIESGKMVLVNEPFLMTEQINETAVSYKTLTEQRQQKFELDINITHDACMGDIARIHSAIDNILSNAIKYTPAGGTISYCVTEHPSGKPGIGVYRFEISDTGIGISTEKQAHLFEPFYRGETDLTAKIEGTGLGLPIAKAIIDLKGGTISVKSEEGLGTTFIIELPLHIVRAHENIKEVVHSNKGDVGDLTKKHILLCEDHPVNQKVVQRILEKAHAKVTMADNGQVGYEAFVKSEAGTFDLILMDIQMPQMNGYEAATAIRGSDHPQAKTIPIIALSANAFTEDVQKSLHTGMNAHIAKPIEPKTLFEILNQFFVETIGENGRV</sequence>
<dbReference type="Pfam" id="PF00512">
    <property type="entry name" value="HisKA"/>
    <property type="match status" value="1"/>
</dbReference>
<reference evidence="16" key="1">
    <citation type="submission" date="2016-10" db="EMBL/GenBank/DDBJ databases">
        <authorList>
            <person name="Varghese N."/>
            <person name="Submissions S."/>
        </authorList>
    </citation>
    <scope>NUCLEOTIDE SEQUENCE [LARGE SCALE GENOMIC DNA]</scope>
    <source>
        <strain evidence="16">VPI 5359</strain>
    </source>
</reference>
<dbReference type="EC" id="2.7.13.3" evidence="3"/>
<evidence type="ECO:0000259" key="14">
    <source>
        <dbReference type="PROSITE" id="PS50113"/>
    </source>
</evidence>
<dbReference type="RefSeq" id="WP_090242334.1">
    <property type="nucleotide sequence ID" value="NZ_FNOU01000001.1"/>
</dbReference>
<dbReference type="GO" id="GO:0005886">
    <property type="term" value="C:plasma membrane"/>
    <property type="evidence" value="ECO:0007669"/>
    <property type="project" value="TreeGrafter"/>
</dbReference>
<dbReference type="InterPro" id="IPR011006">
    <property type="entry name" value="CheY-like_superfamily"/>
</dbReference>
<feature type="domain" description="Histidine kinase" evidence="11">
    <location>
        <begin position="1168"/>
        <end position="1391"/>
    </location>
</feature>
<dbReference type="PANTHER" id="PTHR43047">
    <property type="entry name" value="TWO-COMPONENT HISTIDINE PROTEIN KINASE"/>
    <property type="match status" value="1"/>
</dbReference>
<dbReference type="InterPro" id="IPR000014">
    <property type="entry name" value="PAS"/>
</dbReference>
<dbReference type="InterPro" id="IPR004358">
    <property type="entry name" value="Sig_transdc_His_kin-like_C"/>
</dbReference>
<comment type="function">
    <text evidence="9">May play the central regulatory role in sporulation. It may be an element of the effector pathway responsible for the activation of sporulation genes in response to nutritional stress. Spo0A may act in concert with spo0H (a sigma factor) to control the expression of some genes that are critical to the sporulation process.</text>
</comment>
<evidence type="ECO:0000256" key="8">
    <source>
        <dbReference type="ARBA" id="ARBA00023012"/>
    </source>
</evidence>
<dbReference type="InterPro" id="IPR003594">
    <property type="entry name" value="HATPase_dom"/>
</dbReference>
<evidence type="ECO:0000256" key="3">
    <source>
        <dbReference type="ARBA" id="ARBA00012438"/>
    </source>
</evidence>